<dbReference type="PROSITE" id="PS00284">
    <property type="entry name" value="SERPIN"/>
    <property type="match status" value="1"/>
</dbReference>
<reference evidence="8" key="1">
    <citation type="submission" date="2023-01" db="EMBL/GenBank/DDBJ databases">
        <title>Key to firefly adult light organ development and bioluminescence: homeobox transcription factors regulate luciferase expression and transportation to peroxisome.</title>
        <authorList>
            <person name="Fu X."/>
        </authorList>
    </citation>
    <scope>NUCLEOTIDE SEQUENCE [LARGE SCALE GENOMIC DNA]</scope>
</reference>
<evidence type="ECO:0000256" key="5">
    <source>
        <dbReference type="SAM" id="SignalP"/>
    </source>
</evidence>
<organism evidence="7 8">
    <name type="scientific">Aquatica leii</name>
    <dbReference type="NCBI Taxonomy" id="1421715"/>
    <lineage>
        <taxon>Eukaryota</taxon>
        <taxon>Metazoa</taxon>
        <taxon>Ecdysozoa</taxon>
        <taxon>Arthropoda</taxon>
        <taxon>Hexapoda</taxon>
        <taxon>Insecta</taxon>
        <taxon>Pterygota</taxon>
        <taxon>Neoptera</taxon>
        <taxon>Endopterygota</taxon>
        <taxon>Coleoptera</taxon>
        <taxon>Polyphaga</taxon>
        <taxon>Elateriformia</taxon>
        <taxon>Elateroidea</taxon>
        <taxon>Lampyridae</taxon>
        <taxon>Luciolinae</taxon>
        <taxon>Aquatica</taxon>
    </lineage>
</organism>
<sequence>MNALSHLFIIGFLTFVKGYGAEWRTEYSYPEPTPQEIMVDTVNYIGLVLLHTHNQNNGNNIALSPYGATSVLVALTEGLQGKALKEILDATHLPLKVDVTRIGLRDIHRHLKSYFIPQEGFLAGLTFSHENVTLKESYIKILKFYGFDIDAFNSALYPDVFTTPLPLTTFDIKENKTKTNVTATTSMPLGTTHTLTETTQDINTKIEVVNGTTNLLVTTSKTESTMREYSTSHTVSTAMPDTTLSAIKETTLESATETSSTTKKSKPTTTISAKPTNETSISNLNITKPILTPTSSATKKTTPLSATTTTTTTIPNVTTKVTKETTTIVPITTMRVQPTSTRSTTTTTTARTTIALPPTTTTTPTISSKSMAPASTKSTTSTTTERITTVQSDTTIKSTTAPPITTIRMVPNSTTSTMSTTTKRTITTIPTETTIKTTAPLITTMQMVPSSVTSTTPTTTAKTTTTSATKTSSTPPIITMRIVPTGTTSTTSSTTLKTTTTPATTTTHVPTTIPTTTPLITTNENETTVPPTNDPTKTTTVTTDFTSELSSDDVMSTTTETITEITTVPTTTIKTTAPITTTKETSKTKRSVPIDISAKIKIKTVKYKTQRPHRSPLDYLIAKYHDTNAPSHIISRYEPIKPKTFLVNGKIRESNISFMTYDTVLPFRYISYLNALAVTFPLDSTKYYLLLVLPIEETGVDSLVDNIMSTTLKQIIYNLQPTRVKATIPSFMLKGFVILTPTLQKLGIRSIFEPRRADFYKMTNAQNIYVTNVEQAITVTIRNYVNTTDLYNNEIYQRRGPVVFNADHPFLYFVMDSEIHVALMAGKIINPLNSRIR</sequence>
<dbReference type="EMBL" id="JARPUR010000003">
    <property type="protein sequence ID" value="KAK4880155.1"/>
    <property type="molecule type" value="Genomic_DNA"/>
</dbReference>
<dbReference type="AlphaFoldDB" id="A0AAN7SRA9"/>
<dbReference type="SMART" id="SM00093">
    <property type="entry name" value="SERPIN"/>
    <property type="match status" value="1"/>
</dbReference>
<feature type="compositionally biased region" description="Low complexity" evidence="4">
    <location>
        <begin position="252"/>
        <end position="276"/>
    </location>
</feature>
<keyword evidence="5" id="KW-0732">Signal</keyword>
<evidence type="ECO:0000256" key="4">
    <source>
        <dbReference type="SAM" id="MobiDB-lite"/>
    </source>
</evidence>
<dbReference type="Proteomes" id="UP001353858">
    <property type="component" value="Unassembled WGS sequence"/>
</dbReference>
<protein>
    <recommendedName>
        <fullName evidence="6">Serpin domain-containing protein</fullName>
    </recommendedName>
</protein>
<keyword evidence="2" id="KW-0722">Serine protease inhibitor</keyword>
<evidence type="ECO:0000259" key="6">
    <source>
        <dbReference type="SMART" id="SM00093"/>
    </source>
</evidence>
<dbReference type="InterPro" id="IPR042178">
    <property type="entry name" value="Serpin_sf_1"/>
</dbReference>
<comment type="similarity">
    <text evidence="3">Belongs to the serpin family.</text>
</comment>
<dbReference type="PANTHER" id="PTHR11461:SF130">
    <property type="entry name" value="SERPIN 85F"/>
    <property type="match status" value="1"/>
</dbReference>
<evidence type="ECO:0000256" key="1">
    <source>
        <dbReference type="ARBA" id="ARBA00022690"/>
    </source>
</evidence>
<dbReference type="Gene3D" id="3.30.497.10">
    <property type="entry name" value="Antithrombin, subunit I, domain 2"/>
    <property type="match status" value="2"/>
</dbReference>
<feature type="chain" id="PRO_5043008409" description="Serpin domain-containing protein" evidence="5">
    <location>
        <begin position="21"/>
        <end position="837"/>
    </location>
</feature>
<feature type="compositionally biased region" description="Low complexity" evidence="4">
    <location>
        <begin position="356"/>
        <end position="384"/>
    </location>
</feature>
<feature type="region of interest" description="Disordered" evidence="4">
    <location>
        <begin position="450"/>
        <end position="473"/>
    </location>
</feature>
<accession>A0AAN7SRA9</accession>
<feature type="region of interest" description="Disordered" evidence="4">
    <location>
        <begin position="252"/>
        <end position="279"/>
    </location>
</feature>
<gene>
    <name evidence="7" type="ORF">RN001_008301</name>
</gene>
<dbReference type="InterPro" id="IPR000215">
    <property type="entry name" value="Serpin_fam"/>
</dbReference>
<feature type="domain" description="Serpin" evidence="6">
    <location>
        <begin position="47"/>
        <end position="831"/>
    </location>
</feature>
<feature type="signal peptide" evidence="5">
    <location>
        <begin position="1"/>
        <end position="20"/>
    </location>
</feature>
<dbReference type="GO" id="GO:0004867">
    <property type="term" value="F:serine-type endopeptidase inhibitor activity"/>
    <property type="evidence" value="ECO:0007669"/>
    <property type="project" value="UniProtKB-KW"/>
</dbReference>
<dbReference type="InterPro" id="IPR023796">
    <property type="entry name" value="Serpin_dom"/>
</dbReference>
<evidence type="ECO:0000256" key="2">
    <source>
        <dbReference type="ARBA" id="ARBA00022900"/>
    </source>
</evidence>
<evidence type="ECO:0000313" key="8">
    <source>
        <dbReference type="Proteomes" id="UP001353858"/>
    </source>
</evidence>
<name>A0AAN7SRA9_9COLE</name>
<keyword evidence="1" id="KW-0646">Protease inhibitor</keyword>
<dbReference type="InterPro" id="IPR042185">
    <property type="entry name" value="Serpin_sf_2"/>
</dbReference>
<dbReference type="InterPro" id="IPR023795">
    <property type="entry name" value="Serpin_CS"/>
</dbReference>
<evidence type="ECO:0000256" key="3">
    <source>
        <dbReference type="RuleBase" id="RU000411"/>
    </source>
</evidence>
<evidence type="ECO:0000313" key="7">
    <source>
        <dbReference type="EMBL" id="KAK4880155.1"/>
    </source>
</evidence>
<keyword evidence="8" id="KW-1185">Reference proteome</keyword>
<dbReference type="Pfam" id="PF00079">
    <property type="entry name" value="Serpin"/>
    <property type="match status" value="1"/>
</dbReference>
<dbReference type="GO" id="GO:0005615">
    <property type="term" value="C:extracellular space"/>
    <property type="evidence" value="ECO:0007669"/>
    <property type="project" value="InterPro"/>
</dbReference>
<dbReference type="InterPro" id="IPR036186">
    <property type="entry name" value="Serpin_sf"/>
</dbReference>
<comment type="caution">
    <text evidence="7">The sequence shown here is derived from an EMBL/GenBank/DDBJ whole genome shotgun (WGS) entry which is preliminary data.</text>
</comment>
<feature type="region of interest" description="Disordered" evidence="4">
    <location>
        <begin position="356"/>
        <end position="386"/>
    </location>
</feature>
<dbReference type="Gene3D" id="2.30.39.10">
    <property type="entry name" value="Alpha-1-antitrypsin, domain 1"/>
    <property type="match status" value="1"/>
</dbReference>
<feature type="region of interest" description="Disordered" evidence="4">
    <location>
        <begin position="485"/>
        <end position="541"/>
    </location>
</feature>
<dbReference type="SUPFAM" id="SSF56574">
    <property type="entry name" value="Serpins"/>
    <property type="match status" value="2"/>
</dbReference>
<proteinExistence type="inferred from homology"/>
<dbReference type="PANTHER" id="PTHR11461">
    <property type="entry name" value="SERINE PROTEASE INHIBITOR, SERPIN"/>
    <property type="match status" value="1"/>
</dbReference>